<dbReference type="InterPro" id="IPR050119">
    <property type="entry name" value="CCR1-9-like"/>
</dbReference>
<keyword evidence="2 8" id="KW-0812">Transmembrane</keyword>
<dbReference type="Pfam" id="PF00001">
    <property type="entry name" value="7tm_1"/>
    <property type="match status" value="1"/>
</dbReference>
<sequence>METSSVFTSNTSSSPGHLHPSSWDFQVLTQVAVLSLGFLLGFPGNIAVIILKPNIHNLSPVSQSLMLNLAVSDLLFLLTIPFWIYDVLFSWTFGLVPCKLLTFSIYFSVFVSGTSVTLLSVQRYLVVVKQRNTLNRLGPKRLLVLLWITSFIAATPVCVIRPLTLDNQRTYCTFQLSTEAPATGVLIVEASMGFTALFIVAFSYISLYKKVNQAGLFNHPQTNRLVSSISVSFFVLNFPYFLINVLSVFAVSLRIQSLLEFCRNSRNIFATITIFNCCLNPFLYTFTSCNFWKCTEKRNCCGRNSDVSQSQSNISINITEK</sequence>
<evidence type="ECO:0000256" key="3">
    <source>
        <dbReference type="ARBA" id="ARBA00022989"/>
    </source>
</evidence>
<dbReference type="PANTHER" id="PTHR10489">
    <property type="entry name" value="CELL ADHESION MOLECULE"/>
    <property type="match status" value="1"/>
</dbReference>
<feature type="transmembrane region" description="Helical" evidence="8">
    <location>
        <begin position="229"/>
        <end position="253"/>
    </location>
</feature>
<keyword evidence="4" id="KW-0297">G-protein coupled receptor</keyword>
<dbReference type="PRINTS" id="PR00237">
    <property type="entry name" value="GPCRRHODOPSN"/>
</dbReference>
<evidence type="ECO:0000313" key="11">
    <source>
        <dbReference type="Proteomes" id="UP000261560"/>
    </source>
</evidence>
<dbReference type="PaxDb" id="30732-ENSOMEP00000004062"/>
<evidence type="ECO:0000256" key="8">
    <source>
        <dbReference type="SAM" id="Phobius"/>
    </source>
</evidence>
<dbReference type="Proteomes" id="UP000261560">
    <property type="component" value="Unplaced"/>
</dbReference>
<proteinExistence type="predicted"/>
<evidence type="ECO:0000256" key="7">
    <source>
        <dbReference type="ARBA" id="ARBA00023224"/>
    </source>
</evidence>
<evidence type="ECO:0000256" key="6">
    <source>
        <dbReference type="ARBA" id="ARBA00023170"/>
    </source>
</evidence>
<evidence type="ECO:0000259" key="9">
    <source>
        <dbReference type="PROSITE" id="PS50262"/>
    </source>
</evidence>
<dbReference type="Ensembl" id="ENSOMET00000009775.1">
    <property type="protein sequence ID" value="ENSOMEP00000004062.1"/>
    <property type="gene ID" value="ENSOMEG00000005003.1"/>
</dbReference>
<feature type="transmembrane region" description="Helical" evidence="8">
    <location>
        <begin position="142"/>
        <end position="164"/>
    </location>
</feature>
<evidence type="ECO:0000256" key="4">
    <source>
        <dbReference type="ARBA" id="ARBA00023040"/>
    </source>
</evidence>
<dbReference type="GO" id="GO:0009897">
    <property type="term" value="C:external side of plasma membrane"/>
    <property type="evidence" value="ECO:0007669"/>
    <property type="project" value="TreeGrafter"/>
</dbReference>
<dbReference type="GO" id="GO:0007204">
    <property type="term" value="P:positive regulation of cytosolic calcium ion concentration"/>
    <property type="evidence" value="ECO:0007669"/>
    <property type="project" value="TreeGrafter"/>
</dbReference>
<dbReference type="GO" id="GO:0016493">
    <property type="term" value="F:C-C chemokine receptor activity"/>
    <property type="evidence" value="ECO:0007669"/>
    <property type="project" value="TreeGrafter"/>
</dbReference>
<evidence type="ECO:0000256" key="2">
    <source>
        <dbReference type="ARBA" id="ARBA00022692"/>
    </source>
</evidence>
<feature type="transmembrane region" description="Helical" evidence="8">
    <location>
        <begin position="184"/>
        <end position="208"/>
    </location>
</feature>
<dbReference type="Gene3D" id="1.20.1070.10">
    <property type="entry name" value="Rhodopsin 7-helix transmembrane proteins"/>
    <property type="match status" value="1"/>
</dbReference>
<dbReference type="InterPro" id="IPR017452">
    <property type="entry name" value="GPCR_Rhodpsn_7TM"/>
</dbReference>
<dbReference type="OMA" id="TITIFNC"/>
<dbReference type="AlphaFoldDB" id="A0A3B3BFS8"/>
<protein>
    <recommendedName>
        <fullName evidence="9">G-protein coupled receptors family 1 profile domain-containing protein</fullName>
    </recommendedName>
</protein>
<dbReference type="InterPro" id="IPR000276">
    <property type="entry name" value="GPCR_Rhodpsn"/>
</dbReference>
<keyword evidence="11" id="KW-1185">Reference proteome</keyword>
<evidence type="ECO:0000256" key="5">
    <source>
        <dbReference type="ARBA" id="ARBA00023136"/>
    </source>
</evidence>
<feature type="transmembrane region" description="Helical" evidence="8">
    <location>
        <begin position="65"/>
        <end position="85"/>
    </location>
</feature>
<evidence type="ECO:0000256" key="1">
    <source>
        <dbReference type="ARBA" id="ARBA00004370"/>
    </source>
</evidence>
<dbReference type="GO" id="GO:0006955">
    <property type="term" value="P:immune response"/>
    <property type="evidence" value="ECO:0007669"/>
    <property type="project" value="TreeGrafter"/>
</dbReference>
<dbReference type="PANTHER" id="PTHR10489:SF946">
    <property type="entry name" value="LEUKOTRIENE B4 RECEPTOR 1-LIKE"/>
    <property type="match status" value="1"/>
</dbReference>
<keyword evidence="5 8" id="KW-0472">Membrane</keyword>
<comment type="subcellular location">
    <subcellularLocation>
        <location evidence="1">Membrane</location>
    </subcellularLocation>
</comment>
<dbReference type="GO" id="GO:0019957">
    <property type="term" value="F:C-C chemokine binding"/>
    <property type="evidence" value="ECO:0007669"/>
    <property type="project" value="TreeGrafter"/>
</dbReference>
<dbReference type="GO" id="GO:0019722">
    <property type="term" value="P:calcium-mediated signaling"/>
    <property type="evidence" value="ECO:0007669"/>
    <property type="project" value="TreeGrafter"/>
</dbReference>
<organism evidence="10 11">
    <name type="scientific">Oryzias melastigma</name>
    <name type="common">Marine medaka</name>
    <dbReference type="NCBI Taxonomy" id="30732"/>
    <lineage>
        <taxon>Eukaryota</taxon>
        <taxon>Metazoa</taxon>
        <taxon>Chordata</taxon>
        <taxon>Craniata</taxon>
        <taxon>Vertebrata</taxon>
        <taxon>Euteleostomi</taxon>
        <taxon>Actinopterygii</taxon>
        <taxon>Neopterygii</taxon>
        <taxon>Teleostei</taxon>
        <taxon>Neoteleostei</taxon>
        <taxon>Acanthomorphata</taxon>
        <taxon>Ovalentaria</taxon>
        <taxon>Atherinomorphae</taxon>
        <taxon>Beloniformes</taxon>
        <taxon>Adrianichthyidae</taxon>
        <taxon>Oryziinae</taxon>
        <taxon>Oryzias</taxon>
    </lineage>
</organism>
<feature type="domain" description="G-protein coupled receptors family 1 profile" evidence="9">
    <location>
        <begin position="44"/>
        <end position="284"/>
    </location>
</feature>
<keyword evidence="6" id="KW-0675">Receptor</keyword>
<feature type="transmembrane region" description="Helical" evidence="8">
    <location>
        <begin position="27"/>
        <end position="53"/>
    </location>
</feature>
<keyword evidence="7" id="KW-0807">Transducer</keyword>
<dbReference type="SUPFAM" id="SSF81321">
    <property type="entry name" value="Family A G protein-coupled receptor-like"/>
    <property type="match status" value="1"/>
</dbReference>
<reference evidence="10" key="2">
    <citation type="submission" date="2025-09" db="UniProtKB">
        <authorList>
            <consortium name="Ensembl"/>
        </authorList>
    </citation>
    <scope>IDENTIFICATION</scope>
</reference>
<dbReference type="GO" id="GO:0060326">
    <property type="term" value="P:cell chemotaxis"/>
    <property type="evidence" value="ECO:0007669"/>
    <property type="project" value="TreeGrafter"/>
</dbReference>
<dbReference type="GeneTree" id="ENSGT00950000182966"/>
<dbReference type="PROSITE" id="PS50262">
    <property type="entry name" value="G_PROTEIN_RECEP_F1_2"/>
    <property type="match status" value="1"/>
</dbReference>
<reference evidence="10" key="1">
    <citation type="submission" date="2025-08" db="UniProtKB">
        <authorList>
            <consortium name="Ensembl"/>
        </authorList>
    </citation>
    <scope>IDENTIFICATION</scope>
</reference>
<feature type="transmembrane region" description="Helical" evidence="8">
    <location>
        <begin position="100"/>
        <end position="121"/>
    </location>
</feature>
<keyword evidence="3 8" id="KW-1133">Transmembrane helix</keyword>
<name>A0A3B3BFS8_ORYME</name>
<dbReference type="STRING" id="30732.ENSOMEP00000004062"/>
<accession>A0A3B3BFS8</accession>
<evidence type="ECO:0000313" key="10">
    <source>
        <dbReference type="Ensembl" id="ENSOMEP00000004062.1"/>
    </source>
</evidence>